<dbReference type="GO" id="GO:0003677">
    <property type="term" value="F:DNA binding"/>
    <property type="evidence" value="ECO:0007669"/>
    <property type="project" value="InterPro"/>
</dbReference>
<comment type="caution">
    <text evidence="1">The sequence shown here is derived from an EMBL/GenBank/DDBJ whole genome shotgun (WGS) entry which is preliminary data.</text>
</comment>
<dbReference type="EMBL" id="LAZR01031645">
    <property type="protein sequence ID" value="KKL53135.1"/>
    <property type="molecule type" value="Genomic_DNA"/>
</dbReference>
<dbReference type="AlphaFoldDB" id="A0A0F9F796"/>
<proteinExistence type="predicted"/>
<protein>
    <submittedName>
        <fullName evidence="1">Uncharacterized protein</fullName>
    </submittedName>
</protein>
<reference evidence="1" key="1">
    <citation type="journal article" date="2015" name="Nature">
        <title>Complex archaea that bridge the gap between prokaryotes and eukaryotes.</title>
        <authorList>
            <person name="Spang A."/>
            <person name="Saw J.H."/>
            <person name="Jorgensen S.L."/>
            <person name="Zaremba-Niedzwiedzka K."/>
            <person name="Martijn J."/>
            <person name="Lind A.E."/>
            <person name="van Eijk R."/>
            <person name="Schleper C."/>
            <person name="Guy L."/>
            <person name="Ettema T.J."/>
        </authorList>
    </citation>
    <scope>NUCLEOTIDE SEQUENCE</scope>
</reference>
<dbReference type="Gene3D" id="1.10.260.40">
    <property type="entry name" value="lambda repressor-like DNA-binding domains"/>
    <property type="match status" value="1"/>
</dbReference>
<dbReference type="InterPro" id="IPR010982">
    <property type="entry name" value="Lambda_DNA-bd_dom_sf"/>
</dbReference>
<gene>
    <name evidence="1" type="ORF">LCGC14_2278470</name>
</gene>
<sequence length="72" mass="8290">MSLICEKKIVKKKSVILDAELRAIGRTQKWFADRCGVSPHTVQGWVDREEAPINYVYLLQNLVLASFGRRRS</sequence>
<accession>A0A0F9F796</accession>
<name>A0A0F9F796_9ZZZZ</name>
<organism evidence="1">
    <name type="scientific">marine sediment metagenome</name>
    <dbReference type="NCBI Taxonomy" id="412755"/>
    <lineage>
        <taxon>unclassified sequences</taxon>
        <taxon>metagenomes</taxon>
        <taxon>ecological metagenomes</taxon>
    </lineage>
</organism>
<evidence type="ECO:0000313" key="1">
    <source>
        <dbReference type="EMBL" id="KKL53135.1"/>
    </source>
</evidence>